<evidence type="ECO:0000256" key="1">
    <source>
        <dbReference type="SAM" id="Phobius"/>
    </source>
</evidence>
<gene>
    <name evidence="2" type="ORF">F5147DRAFT_725043</name>
</gene>
<accession>A0A9P7ETY3</accession>
<reference evidence="2" key="1">
    <citation type="journal article" date="2020" name="New Phytol.">
        <title>Comparative genomics reveals dynamic genome evolution in host specialist ectomycorrhizal fungi.</title>
        <authorList>
            <person name="Lofgren L.A."/>
            <person name="Nguyen N.H."/>
            <person name="Vilgalys R."/>
            <person name="Ruytinx J."/>
            <person name="Liao H.L."/>
            <person name="Branco S."/>
            <person name="Kuo A."/>
            <person name="LaButti K."/>
            <person name="Lipzen A."/>
            <person name="Andreopoulos W."/>
            <person name="Pangilinan J."/>
            <person name="Riley R."/>
            <person name="Hundley H."/>
            <person name="Na H."/>
            <person name="Barry K."/>
            <person name="Grigoriev I.V."/>
            <person name="Stajich J.E."/>
            <person name="Kennedy P.G."/>
        </authorList>
    </citation>
    <scope>NUCLEOTIDE SEQUENCE</scope>
    <source>
        <strain evidence="2">FC423</strain>
    </source>
</reference>
<keyword evidence="1" id="KW-1133">Transmembrane helix</keyword>
<dbReference type="Proteomes" id="UP000823399">
    <property type="component" value="Unassembled WGS sequence"/>
</dbReference>
<evidence type="ECO:0000313" key="3">
    <source>
        <dbReference type="Proteomes" id="UP000823399"/>
    </source>
</evidence>
<name>A0A9P7ETY3_9AGAM</name>
<proteinExistence type="predicted"/>
<evidence type="ECO:0000313" key="2">
    <source>
        <dbReference type="EMBL" id="KAG2090099.1"/>
    </source>
</evidence>
<keyword evidence="1" id="KW-0812">Transmembrane</keyword>
<dbReference type="EMBL" id="JABBWM010000106">
    <property type="protein sequence ID" value="KAG2090099.1"/>
    <property type="molecule type" value="Genomic_DNA"/>
</dbReference>
<comment type="caution">
    <text evidence="2">The sequence shown here is derived from an EMBL/GenBank/DDBJ whole genome shotgun (WGS) entry which is preliminary data.</text>
</comment>
<organism evidence="2 3">
    <name type="scientific">Suillus discolor</name>
    <dbReference type="NCBI Taxonomy" id="1912936"/>
    <lineage>
        <taxon>Eukaryota</taxon>
        <taxon>Fungi</taxon>
        <taxon>Dikarya</taxon>
        <taxon>Basidiomycota</taxon>
        <taxon>Agaricomycotina</taxon>
        <taxon>Agaricomycetes</taxon>
        <taxon>Agaricomycetidae</taxon>
        <taxon>Boletales</taxon>
        <taxon>Suillineae</taxon>
        <taxon>Suillaceae</taxon>
        <taxon>Suillus</taxon>
    </lineage>
</organism>
<protein>
    <submittedName>
        <fullName evidence="2">Uncharacterized protein</fullName>
    </submittedName>
</protein>
<dbReference type="RefSeq" id="XP_041286097.1">
    <property type="nucleotide sequence ID" value="XM_041439096.1"/>
</dbReference>
<dbReference type="GeneID" id="64701355"/>
<keyword evidence="1" id="KW-0472">Membrane</keyword>
<sequence length="114" mass="12874">MNHVSSRHQFSGYVSCLCIKPRPCLCPPHVKSHPCFVSAVSSLTHAASRPRRRFQYPNHIAWLCAWLNSYSDAYIVSENLLHLFAMQSESVLTFGSVCLSICSTCFVVHHLTYS</sequence>
<dbReference type="AlphaFoldDB" id="A0A9P7ETY3"/>
<feature type="transmembrane region" description="Helical" evidence="1">
    <location>
        <begin position="91"/>
        <end position="111"/>
    </location>
</feature>
<keyword evidence="3" id="KW-1185">Reference proteome</keyword>